<feature type="binding site" evidence="5">
    <location>
        <position position="427"/>
    </location>
    <ligand>
        <name>Zn(2+)</name>
        <dbReference type="ChEBI" id="CHEBI:29105"/>
        <label>1</label>
    </ligand>
</feature>
<dbReference type="InterPro" id="IPR036971">
    <property type="entry name" value="PDEase_catalytic_dom_sf"/>
</dbReference>
<feature type="domain" description="PDEase" evidence="8">
    <location>
        <begin position="311"/>
        <end position="655"/>
    </location>
</feature>
<dbReference type="GO" id="GO:0004114">
    <property type="term" value="F:3',5'-cyclic-nucleotide phosphodiesterase activity"/>
    <property type="evidence" value="ECO:0007669"/>
    <property type="project" value="InterPro"/>
</dbReference>
<dbReference type="InterPro" id="IPR003607">
    <property type="entry name" value="HD/PDEase_dom"/>
</dbReference>
<dbReference type="InterPro" id="IPR002073">
    <property type="entry name" value="PDEase_catalytic_dom"/>
</dbReference>
<dbReference type="AlphaFoldDB" id="A0A835WR00"/>
<evidence type="ECO:0000256" key="7">
    <source>
        <dbReference type="SAM" id="MobiDB-lite"/>
    </source>
</evidence>
<sequence length="660" mass="72798">MNGTSAGGQELAVLDTVTIPVWIYSCLTQRLIWANKAALRYFNKTLDGFTSYKFARLSPEELSSFSVLNTLLRDEVENGGLDQVISGFGHSVLPGVIPHDDLCSSEYLYKQIYLTQPMAGCTRATQIQLVGGPNLSLPTVNTAIVKTVRREQRGRQSSADGRMVNGTKVTSTVSSLIEICDRILKGQEVDLNSVEAVQQAVLRGDIITQPTRIEEELVSKEELDQDVGLNLLQLLGGKKLGERFAPAPESYDGEVIAGPMQSGSRVPGPPGGLPGSAAGAAGGAPGGPPGPAPAAPKEEADPSGEEEKDVVAASLVPAMEAVLNTVDEWRFNAFRLAEVTQGHPLSALGFWLMKRYDLIGTFQLDATKLARFLRKIEDGYPDNPYHNKTHAADVLQGMHCLLTRGGLHKRLGEDVAIFASYLAAITHDYEHKGLNNDFLVRVGDELAFTYNDISPMENHHIAAAFKLMRQKDYNFIKKIPREKWVRLRRLLIDMVLATDMKQHFNILSKFQSKLQVKLRSTNFAAPNLSHLEAPSNEDPLPISDDDADKSLVLQVGLKCADVGHLAAPWEVHHRWVSGLEEEFFRQGDKEKSMHMMVSPLMDRCKDGITKSQVGFFDIVALPLFYSWASVFHEALPLVRAVEDNCNRWRSLEMGRQAGSK</sequence>
<feature type="binding site" evidence="4">
    <location>
        <position position="561"/>
    </location>
    <ligand>
        <name>AMP</name>
        <dbReference type="ChEBI" id="CHEBI:456215"/>
    </ligand>
</feature>
<feature type="binding site" evidence="5">
    <location>
        <position position="390"/>
    </location>
    <ligand>
        <name>Zn(2+)</name>
        <dbReference type="ChEBI" id="CHEBI:29105"/>
        <label>1</label>
    </ligand>
</feature>
<dbReference type="Proteomes" id="UP000613740">
    <property type="component" value="Unassembled WGS sequence"/>
</dbReference>
<comment type="similarity">
    <text evidence="6">Belongs to the cyclic nucleotide phosphodiesterase family.</text>
</comment>
<feature type="active site" description="Proton donor" evidence="3">
    <location>
        <position position="386"/>
    </location>
</feature>
<dbReference type="GO" id="GO:0046872">
    <property type="term" value="F:metal ion binding"/>
    <property type="evidence" value="ECO:0007669"/>
    <property type="project" value="UniProtKB-KW"/>
</dbReference>
<evidence type="ECO:0000313" key="9">
    <source>
        <dbReference type="EMBL" id="KAG2452503.1"/>
    </source>
</evidence>
<gene>
    <name evidence="9" type="ORF">HYH02_002742</name>
</gene>
<dbReference type="Pfam" id="PF00233">
    <property type="entry name" value="PDEase_I"/>
    <property type="match status" value="1"/>
</dbReference>
<dbReference type="SUPFAM" id="SSF109604">
    <property type="entry name" value="HD-domain/PDEase-like"/>
    <property type="match status" value="1"/>
</dbReference>
<dbReference type="PRINTS" id="PR00387">
    <property type="entry name" value="PDIESTERASE1"/>
</dbReference>
<dbReference type="InterPro" id="IPR023174">
    <property type="entry name" value="PDEase_CS"/>
</dbReference>
<feature type="binding site" evidence="4">
    <location>
        <begin position="386"/>
        <end position="390"/>
    </location>
    <ligand>
        <name>AMP</name>
        <dbReference type="ChEBI" id="CHEBI:456215"/>
    </ligand>
</feature>
<protein>
    <recommendedName>
        <fullName evidence="6">Phosphodiesterase</fullName>
        <ecNumber evidence="6">3.1.4.-</ecNumber>
    </recommendedName>
</protein>
<evidence type="ECO:0000256" key="4">
    <source>
        <dbReference type="PIRSR" id="PIRSR623088-2"/>
    </source>
</evidence>
<evidence type="ECO:0000259" key="8">
    <source>
        <dbReference type="PROSITE" id="PS51845"/>
    </source>
</evidence>
<dbReference type="InterPro" id="IPR023088">
    <property type="entry name" value="PDEase"/>
</dbReference>
<evidence type="ECO:0000256" key="5">
    <source>
        <dbReference type="PIRSR" id="PIRSR623088-3"/>
    </source>
</evidence>
<dbReference type="Gene3D" id="1.10.1300.10">
    <property type="entry name" value="3'5'-cyclic nucleotide phosphodiesterase, catalytic domain"/>
    <property type="match status" value="1"/>
</dbReference>
<comment type="caution">
    <text evidence="9">The sequence shown here is derived from an EMBL/GenBank/DDBJ whole genome shotgun (WGS) entry which is preliminary data.</text>
</comment>
<dbReference type="CDD" id="cd00077">
    <property type="entry name" value="HDc"/>
    <property type="match status" value="1"/>
</dbReference>
<feature type="binding site" evidence="5">
    <location>
        <position position="428"/>
    </location>
    <ligand>
        <name>Zn(2+)</name>
        <dbReference type="ChEBI" id="CHEBI:29105"/>
        <label>1</label>
    </ligand>
</feature>
<name>A0A835WR00_9CHLO</name>
<organism evidence="9 10">
    <name type="scientific">Chlamydomonas schloesseri</name>
    <dbReference type="NCBI Taxonomy" id="2026947"/>
    <lineage>
        <taxon>Eukaryota</taxon>
        <taxon>Viridiplantae</taxon>
        <taxon>Chlorophyta</taxon>
        <taxon>core chlorophytes</taxon>
        <taxon>Chlorophyceae</taxon>
        <taxon>CS clade</taxon>
        <taxon>Chlamydomonadales</taxon>
        <taxon>Chlamydomonadaceae</taxon>
        <taxon>Chlamydomonas</taxon>
    </lineage>
</organism>
<reference evidence="9" key="1">
    <citation type="journal article" date="2020" name="bioRxiv">
        <title>Comparative genomics of Chlamydomonas.</title>
        <authorList>
            <person name="Craig R.J."/>
            <person name="Hasan A.R."/>
            <person name="Ness R.W."/>
            <person name="Keightley P.D."/>
        </authorList>
    </citation>
    <scope>NUCLEOTIDE SEQUENCE</scope>
    <source>
        <strain evidence="9">CCAP 11/173</strain>
    </source>
</reference>
<dbReference type="PANTHER" id="PTHR11347">
    <property type="entry name" value="CYCLIC NUCLEOTIDE PHOSPHODIESTERASE"/>
    <property type="match status" value="1"/>
</dbReference>
<keyword evidence="2 6" id="KW-0378">Hydrolase</keyword>
<comment type="cofactor">
    <cofactor evidence="6">
        <name>a divalent metal cation</name>
        <dbReference type="ChEBI" id="CHEBI:60240"/>
    </cofactor>
    <text evidence="6">Binds 2 divalent metal cations per subunit. Site 1 may preferentially bind zinc ions, while site 2 has a preference for magnesium and/or manganese ions.</text>
</comment>
<keyword evidence="10" id="KW-1185">Reference proteome</keyword>
<dbReference type="EC" id="3.1.4.-" evidence="6"/>
<dbReference type="PROSITE" id="PS00126">
    <property type="entry name" value="PDEASE_I_1"/>
    <property type="match status" value="1"/>
</dbReference>
<keyword evidence="1 5" id="KW-0479">Metal-binding</keyword>
<feature type="region of interest" description="Disordered" evidence="7">
    <location>
        <begin position="251"/>
        <end position="309"/>
    </location>
</feature>
<evidence type="ECO:0000313" key="10">
    <source>
        <dbReference type="Proteomes" id="UP000613740"/>
    </source>
</evidence>
<feature type="binding site" evidence="5">
    <location>
        <position position="428"/>
    </location>
    <ligand>
        <name>Zn(2+)</name>
        <dbReference type="ChEBI" id="CHEBI:29105"/>
        <label>2</label>
    </ligand>
</feature>
<proteinExistence type="inferred from homology"/>
<evidence type="ECO:0000256" key="1">
    <source>
        <dbReference type="ARBA" id="ARBA00022723"/>
    </source>
</evidence>
<evidence type="ECO:0000256" key="2">
    <source>
        <dbReference type="ARBA" id="ARBA00022801"/>
    </source>
</evidence>
<dbReference type="GO" id="GO:0007165">
    <property type="term" value="P:signal transduction"/>
    <property type="evidence" value="ECO:0007669"/>
    <property type="project" value="InterPro"/>
</dbReference>
<feature type="binding site" evidence="4">
    <location>
        <position position="428"/>
    </location>
    <ligand>
        <name>AMP</name>
        <dbReference type="ChEBI" id="CHEBI:456215"/>
    </ligand>
</feature>
<evidence type="ECO:0000256" key="6">
    <source>
        <dbReference type="RuleBase" id="RU363067"/>
    </source>
</evidence>
<dbReference type="OrthoDB" id="568146at2759"/>
<dbReference type="EMBL" id="JAEHOD010000005">
    <property type="protein sequence ID" value="KAG2452503.1"/>
    <property type="molecule type" value="Genomic_DNA"/>
</dbReference>
<accession>A0A835WR00</accession>
<feature type="binding site" evidence="5">
    <location>
        <position position="561"/>
    </location>
    <ligand>
        <name>Zn(2+)</name>
        <dbReference type="ChEBI" id="CHEBI:29105"/>
        <label>1</label>
    </ligand>
</feature>
<evidence type="ECO:0000256" key="3">
    <source>
        <dbReference type="PIRSR" id="PIRSR623088-1"/>
    </source>
</evidence>
<feature type="binding site" evidence="4">
    <location>
        <position position="612"/>
    </location>
    <ligand>
        <name>AMP</name>
        <dbReference type="ChEBI" id="CHEBI:456215"/>
    </ligand>
</feature>
<dbReference type="PROSITE" id="PS51845">
    <property type="entry name" value="PDEASE_I_2"/>
    <property type="match status" value="1"/>
</dbReference>